<dbReference type="CDD" id="cd21037">
    <property type="entry name" value="MLKL_NTD"/>
    <property type="match status" value="1"/>
</dbReference>
<evidence type="ECO:0000313" key="1">
    <source>
        <dbReference type="EMBL" id="KAK7008516.1"/>
    </source>
</evidence>
<dbReference type="Proteomes" id="UP001362999">
    <property type="component" value="Unassembled WGS sequence"/>
</dbReference>
<comment type="caution">
    <text evidence="1">The sequence shown here is derived from an EMBL/GenBank/DDBJ whole genome shotgun (WGS) entry which is preliminary data.</text>
</comment>
<keyword evidence="2" id="KW-1185">Reference proteome</keyword>
<accession>A0AAW0AGN3</accession>
<evidence type="ECO:0008006" key="3">
    <source>
        <dbReference type="Google" id="ProtNLM"/>
    </source>
</evidence>
<gene>
    <name evidence="1" type="ORF">R3P38DRAFT_3023537</name>
</gene>
<organism evidence="1 2">
    <name type="scientific">Favolaschia claudopus</name>
    <dbReference type="NCBI Taxonomy" id="2862362"/>
    <lineage>
        <taxon>Eukaryota</taxon>
        <taxon>Fungi</taxon>
        <taxon>Dikarya</taxon>
        <taxon>Basidiomycota</taxon>
        <taxon>Agaricomycotina</taxon>
        <taxon>Agaricomycetes</taxon>
        <taxon>Agaricomycetidae</taxon>
        <taxon>Agaricales</taxon>
        <taxon>Marasmiineae</taxon>
        <taxon>Mycenaceae</taxon>
        <taxon>Favolaschia</taxon>
    </lineage>
</organism>
<name>A0AAW0AGN3_9AGAR</name>
<dbReference type="AlphaFoldDB" id="A0AAW0AGN3"/>
<sequence>MRRIRIFHSSTSNQWLSSLITTGRGIASFASCAPIPWIGAALSVGVALLELIQTIGKTTDDLRYLAESVVSLMKRLRDEFDAHPSDASPRLQQVCTEINTRLVDISNDISEMSKDWSSSKFKKYLKANCVRDEIAHFNQLVSDLRADATLATALGTRLDIARVGDAVSAVKCNITQIQEGLAMIRPPSAEISKREYTSFKENFHSLRIGDMRLNFETACAIAYQVYAEEDDPNGGLCERGWTDYQGSVKGSPYTIRVYQGAQSNQIFRQFLTFLADHSPIASFPQLFGYCESPRFPALVFHEEFRTLDEYAACLSSSREIVKWETCLHFDFKSLDASLKRRTIYLHRQLAQVDARTGKLLIAQIESSFVEYPPYHHRFCRWFYKAYTVDLMLRSKNPTRHGIDNLKPEGHNTLYSSLLELVKLLRGDWIDIWVLPRGAGLASTGTVLRSSLSPNREVGSVVRSDKEWAHFVIPPNTKENKRFSFVDHQQHCGFFLTATIKSEVDIPAAMAWILQAPSIMGDEFDPSRCIILLQSVLRLRWEMILVDETEDSLALLENLPELHVFVERPTFSHKKLSTPRVYWSTDALEVITSELPPTIFANHIKWDIDAKCAMWEKHHYDVARIIQEEHGFDSSTSSAARALDLPLFVGCNSEVPCRKDKRQLLGARERDWK</sequence>
<proteinExistence type="predicted"/>
<dbReference type="InterPro" id="IPR059179">
    <property type="entry name" value="MLKL-like_MCAfunc"/>
</dbReference>
<dbReference type="EMBL" id="JAWWNJ010000067">
    <property type="protein sequence ID" value="KAK7008516.1"/>
    <property type="molecule type" value="Genomic_DNA"/>
</dbReference>
<evidence type="ECO:0000313" key="2">
    <source>
        <dbReference type="Proteomes" id="UP001362999"/>
    </source>
</evidence>
<protein>
    <recommendedName>
        <fullName evidence="3">Fungal N-terminal domain-containing protein</fullName>
    </recommendedName>
</protein>
<reference evidence="1 2" key="1">
    <citation type="journal article" date="2024" name="J Genomics">
        <title>Draft genome sequencing and assembly of Favolaschia claudopus CIRM-BRFM 2984 isolated from oak limbs.</title>
        <authorList>
            <person name="Navarro D."/>
            <person name="Drula E."/>
            <person name="Chaduli D."/>
            <person name="Cazenave R."/>
            <person name="Ahrendt S."/>
            <person name="Wang J."/>
            <person name="Lipzen A."/>
            <person name="Daum C."/>
            <person name="Barry K."/>
            <person name="Grigoriev I.V."/>
            <person name="Favel A."/>
            <person name="Rosso M.N."/>
            <person name="Martin F."/>
        </authorList>
    </citation>
    <scope>NUCLEOTIDE SEQUENCE [LARGE SCALE GENOMIC DNA]</scope>
    <source>
        <strain evidence="1 2">CIRM-BRFM 2984</strain>
    </source>
</reference>